<comment type="caution">
    <text evidence="4">The sequence shown here is derived from an EMBL/GenBank/DDBJ whole genome shotgun (WGS) entry which is preliminary data.</text>
</comment>
<evidence type="ECO:0000313" key="4">
    <source>
        <dbReference type="EMBL" id="MEG3437626.1"/>
    </source>
</evidence>
<dbReference type="CDD" id="cd06257">
    <property type="entry name" value="DnaJ"/>
    <property type="match status" value="1"/>
</dbReference>
<evidence type="ECO:0000259" key="3">
    <source>
        <dbReference type="PROSITE" id="PS50076"/>
    </source>
</evidence>
<sequence>MRIPLDYYRILGVPCQATDEQIEQAHEDRQRQFPHQEYSESAIAQRNELVEEAYRMLADVENRRSYDERFFDEISPNRVAPSEETPDRSDGLPAPRTPGLDIETGRLAGALSILQELGEYELASRLGEESLDEESLFSDRNDILLTIVLAYRELSRERWQDKEYESASEYLEKALALLNEENLFPALVREIDRDFYRLRPYRILELLSRELARTAERSRGLVLLSEMLDDRRGIDGGGDDRSGLGIDDFLRFLQQLRVHLTLEEQQRVFEREARRPSAVGEYLLVYVSIARGFARQDPDSILAAIESLDDLQKHQDVSLERAVCALLLGRVDLSTTILKKSQEKETLKYIEERSPDPDDLLPGLCDYGELWLRTEVFSRFRDLVDRPVSLKDYFADEGVQIYLEELSKFPNKKSASDHITRSADTLESEVTIITPQPEPDRSSLRGVSIMSESAYSYPEPRKPTRARTRQSSSLATLKNLPPDRDETSSSTGSGRGSLVVTAAYRQPPATGSRRRPGMERPTGRRAIEGRPAVPGAVPRRRKTRRGKLRLDRVAILVAGALGTLGAIGFGVKALVDSRSPLAALTGEQLAIELNAPVLEIPSLEARASEPVATAGLTKETAAEVIRAWLAAKAEAFGQGHKTAKLNEILVDPALKTWGDRASALKGNQYWKYEHQIEVRSVLINPKNDKLATVEAKVSEKARYMANNKEIASRSYDDTLNIRYELVRQGDKWRIRDTKLLSK</sequence>
<dbReference type="Pfam" id="PF13355">
    <property type="entry name" value="ARC6-like_IMS"/>
    <property type="match status" value="1"/>
</dbReference>
<evidence type="ECO:0000256" key="2">
    <source>
        <dbReference type="SAM" id="Phobius"/>
    </source>
</evidence>
<dbReference type="Proteomes" id="UP001328733">
    <property type="component" value="Unassembled WGS sequence"/>
</dbReference>
<dbReference type="EMBL" id="JBAFSM010000017">
    <property type="protein sequence ID" value="MEG3437626.1"/>
    <property type="molecule type" value="Genomic_DNA"/>
</dbReference>
<organism evidence="4 5">
    <name type="scientific">Pannus brasiliensis CCIBt3594</name>
    <dbReference type="NCBI Taxonomy" id="1427578"/>
    <lineage>
        <taxon>Bacteria</taxon>
        <taxon>Bacillati</taxon>
        <taxon>Cyanobacteriota</taxon>
        <taxon>Cyanophyceae</taxon>
        <taxon>Oscillatoriophycideae</taxon>
        <taxon>Chroococcales</taxon>
        <taxon>Microcystaceae</taxon>
        <taxon>Pannus</taxon>
    </lineage>
</organism>
<dbReference type="InterPro" id="IPR001623">
    <property type="entry name" value="DnaJ_domain"/>
</dbReference>
<dbReference type="SUPFAM" id="SSF46565">
    <property type="entry name" value="Chaperone J-domain"/>
    <property type="match status" value="1"/>
</dbReference>
<dbReference type="PANTHER" id="PTHR33925">
    <property type="entry name" value="PLASTID DIVISION PROTEIN CDP1, CHLOROPLASTIC-RELATED"/>
    <property type="match status" value="1"/>
</dbReference>
<dbReference type="Pfam" id="PF00226">
    <property type="entry name" value="DnaJ"/>
    <property type="match status" value="1"/>
</dbReference>
<dbReference type="PROSITE" id="PS50076">
    <property type="entry name" value="DNAJ_2"/>
    <property type="match status" value="1"/>
</dbReference>
<accession>A0AAW9QUR1</accession>
<dbReference type="InterPro" id="IPR057137">
    <property type="entry name" value="CDP1-like_a_solenoid_2"/>
</dbReference>
<protein>
    <submittedName>
        <fullName evidence="4">IMS domain-containing protein</fullName>
    </submittedName>
</protein>
<keyword evidence="2" id="KW-1133">Transmembrane helix</keyword>
<dbReference type="InterPro" id="IPR036869">
    <property type="entry name" value="J_dom_sf"/>
</dbReference>
<dbReference type="InterPro" id="IPR058032">
    <property type="entry name" value="CDP1-like_a_solenoid_1"/>
</dbReference>
<dbReference type="Pfam" id="PF25515">
    <property type="entry name" value="Arm_PDR"/>
    <property type="match status" value="1"/>
</dbReference>
<evidence type="ECO:0000256" key="1">
    <source>
        <dbReference type="SAM" id="MobiDB-lite"/>
    </source>
</evidence>
<reference evidence="4 5" key="1">
    <citation type="submission" date="2024-01" db="EMBL/GenBank/DDBJ databases">
        <title>Genomic insights into the taxonomy and metabolism of the cyanobacterium Pannus brasiliensis CCIBt3594.</title>
        <authorList>
            <person name="Machado M."/>
            <person name="Botero N.B."/>
            <person name="Andreote A.P.D."/>
            <person name="Feitosa A.M.T."/>
            <person name="Popin R."/>
            <person name="Sivonen K."/>
            <person name="Fiore M.F."/>
        </authorList>
    </citation>
    <scope>NUCLEOTIDE SEQUENCE [LARGE SCALE GENOMIC DNA]</scope>
    <source>
        <strain evidence="4 5">CCIBt3594</strain>
    </source>
</reference>
<keyword evidence="5" id="KW-1185">Reference proteome</keyword>
<dbReference type="InterPro" id="IPR044685">
    <property type="entry name" value="CPD1-like"/>
</dbReference>
<name>A0AAW9QUR1_9CHRO</name>
<feature type="domain" description="J" evidence="3">
    <location>
        <begin position="6"/>
        <end position="70"/>
    </location>
</feature>
<proteinExistence type="predicted"/>
<feature type="transmembrane region" description="Helical" evidence="2">
    <location>
        <begin position="550"/>
        <end position="571"/>
    </location>
</feature>
<feature type="region of interest" description="Disordered" evidence="1">
    <location>
        <begin position="74"/>
        <end position="100"/>
    </location>
</feature>
<evidence type="ECO:0000313" key="5">
    <source>
        <dbReference type="Proteomes" id="UP001328733"/>
    </source>
</evidence>
<dbReference type="RefSeq" id="WP_332865105.1">
    <property type="nucleotide sequence ID" value="NZ_JBAFSM010000017.1"/>
</dbReference>
<feature type="region of interest" description="Disordered" evidence="1">
    <location>
        <begin position="413"/>
        <end position="544"/>
    </location>
</feature>
<feature type="compositionally biased region" description="Basic and acidic residues" evidence="1">
    <location>
        <begin position="516"/>
        <end position="528"/>
    </location>
</feature>
<dbReference type="PANTHER" id="PTHR33925:SF1">
    <property type="entry name" value="PROTEIN ACCUMULATION AND REPLICATION OF CHLOROPLASTS 6, CHLOROPLASTIC"/>
    <property type="match status" value="1"/>
</dbReference>
<dbReference type="Pfam" id="PF23468">
    <property type="entry name" value="ARC6"/>
    <property type="match status" value="1"/>
</dbReference>
<keyword evidence="2" id="KW-0812">Transmembrane</keyword>
<dbReference type="InterPro" id="IPR025344">
    <property type="entry name" value="CDP1-like_IMS"/>
</dbReference>
<dbReference type="Gene3D" id="1.10.287.110">
    <property type="entry name" value="DnaJ domain"/>
    <property type="match status" value="1"/>
</dbReference>
<gene>
    <name evidence="4" type="ORF">V0288_10895</name>
</gene>
<dbReference type="AlphaFoldDB" id="A0AAW9QUR1"/>
<keyword evidence="2" id="KW-0472">Membrane</keyword>